<sequence>MIKYVVAYLQDKFSMVINYEEGATITFHEKHNDDCENIYDIFPSLMFCKAASEQSRKYICHAENCYRRGITADHPFIVWLLQNAIHLRQNFQWQFQQILECFCKKDAKDIVQMYNVIREQIYLSSNRHDMDVKSLPQLTLTDFWTDEKECQF</sequence>
<dbReference type="PATRIC" id="fig|1235802.3.peg.2275"/>
<protein>
    <submittedName>
        <fullName evidence="1">Uncharacterized protein</fullName>
    </submittedName>
</protein>
<proteinExistence type="predicted"/>
<accession>N2AU52</accession>
<dbReference type="AlphaFoldDB" id="N2AU52"/>
<keyword evidence="2" id="KW-1185">Reference proteome</keyword>
<comment type="caution">
    <text evidence="1">The sequence shown here is derived from an EMBL/GenBank/DDBJ whole genome shotgun (WGS) entry which is preliminary data.</text>
</comment>
<gene>
    <name evidence="1" type="ORF">C823_02140</name>
</gene>
<evidence type="ECO:0000313" key="1">
    <source>
        <dbReference type="EMBL" id="EMZ27999.1"/>
    </source>
</evidence>
<reference evidence="1 2" key="1">
    <citation type="journal article" date="2014" name="Genome Announc.">
        <title>Draft genome sequences of the altered schaedler flora, a defined bacterial community from gnotobiotic mice.</title>
        <authorList>
            <person name="Wannemuehler M.J."/>
            <person name="Overstreet A.M."/>
            <person name="Ward D.V."/>
            <person name="Phillips G.J."/>
        </authorList>
    </citation>
    <scope>NUCLEOTIDE SEQUENCE [LARGE SCALE GENOMIC DNA]</scope>
    <source>
        <strain evidence="1 2">ASF492</strain>
    </source>
</reference>
<dbReference type="EMBL" id="AQFT01000066">
    <property type="protein sequence ID" value="EMZ27999.1"/>
    <property type="molecule type" value="Genomic_DNA"/>
</dbReference>
<name>N2AU52_9FIRM</name>
<dbReference type="HOGENOM" id="CLU_1719606_0_0_9"/>
<dbReference type="Proteomes" id="UP000012589">
    <property type="component" value="Unassembled WGS sequence"/>
</dbReference>
<evidence type="ECO:0000313" key="2">
    <source>
        <dbReference type="Proteomes" id="UP000012589"/>
    </source>
</evidence>
<organism evidence="1 2">
    <name type="scientific">Eubacterium plexicaudatum ASF492</name>
    <dbReference type="NCBI Taxonomy" id="1235802"/>
    <lineage>
        <taxon>Bacteria</taxon>
        <taxon>Bacillati</taxon>
        <taxon>Bacillota</taxon>
        <taxon>Clostridia</taxon>
        <taxon>Eubacteriales</taxon>
        <taxon>Eubacteriaceae</taxon>
        <taxon>Eubacterium</taxon>
    </lineage>
</organism>
<dbReference type="STRING" id="1235802.C823_02140"/>